<dbReference type="VEuPathDB" id="CryptoDB:CHUDEA6_1310"/>
<dbReference type="VEuPathDB" id="CryptoDB:ChTU502y2012_406g0385"/>
<protein>
    <submittedName>
        <fullName evidence="3">HAD-like domain containing protein</fullName>
    </submittedName>
</protein>
<reference evidence="2" key="2">
    <citation type="submission" date="2015-08" db="EMBL/GenBank/DDBJ databases">
        <authorList>
            <person name="Babu N.S."/>
            <person name="Beckwith C.J."/>
            <person name="Beseler K.G."/>
            <person name="Brison A."/>
            <person name="Carone J.V."/>
            <person name="Caskin T.P."/>
            <person name="Diamond M."/>
            <person name="Durham M.E."/>
            <person name="Foxe J.M."/>
            <person name="Go M."/>
            <person name="Henderson B.A."/>
            <person name="Jones I.B."/>
            <person name="McGettigan J.A."/>
            <person name="Micheletti S.J."/>
            <person name="Nasrallah M.E."/>
            <person name="Ortiz D."/>
            <person name="Piller C.R."/>
            <person name="Privatt S.R."/>
            <person name="Schneider S.L."/>
            <person name="Sharp S."/>
            <person name="Smith T.C."/>
            <person name="Stanton J.D."/>
            <person name="Ullery H.E."/>
            <person name="Wilson R.J."/>
            <person name="Serrano M.G."/>
            <person name="Buck G."/>
            <person name="Lee V."/>
            <person name="Wang Y."/>
            <person name="Carvalho R."/>
            <person name="Voegtly L."/>
            <person name="Shi R."/>
            <person name="Duckworth R."/>
            <person name="Johnson A."/>
            <person name="Loviza R."/>
            <person name="Walstead R."/>
            <person name="Shah Z."/>
            <person name="Kiflezghi M."/>
            <person name="Wade K."/>
            <person name="Ball S.L."/>
            <person name="Bradley K.W."/>
            <person name="Asai D.J."/>
            <person name="Bowman C.A."/>
            <person name="Russell D.A."/>
            <person name="Pope W.H."/>
            <person name="Jacobs-Sera D."/>
            <person name="Hendrix R.W."/>
            <person name="Hatfull G.F."/>
        </authorList>
    </citation>
    <scope>NUCLEOTIDE SEQUENCE [LARGE SCALE GENOMIC DNA]</scope>
</reference>
<dbReference type="EMBL" id="JTAI01000007">
    <property type="protein sequence ID" value="PPS97722.1"/>
    <property type="molecule type" value="Genomic_DNA"/>
</dbReference>
<feature type="region of interest" description="Disordered" evidence="1">
    <location>
        <begin position="41"/>
        <end position="81"/>
    </location>
</feature>
<dbReference type="VEuPathDB" id="CryptoDB:Chro.60165"/>
<dbReference type="Proteomes" id="UP001429100">
    <property type="component" value="Unassembled WGS sequence"/>
</dbReference>
<dbReference type="OrthoDB" id="338251at2759"/>
<dbReference type="AlphaFoldDB" id="A0A0S4TH74"/>
<feature type="compositionally biased region" description="Basic and acidic residues" evidence="1">
    <location>
        <begin position="11"/>
        <end position="28"/>
    </location>
</feature>
<reference evidence="3 4" key="1">
    <citation type="submission" date="2014-11" db="EMBL/GenBank/DDBJ databases">
        <title>Comparative genomic analysis of Cryptosporidium hominis reveals occurrence of genetic recombination in virulent subtypes.</title>
        <authorList>
            <person name="Guo Y."/>
            <person name="Tang K."/>
            <person name="Frace M."/>
            <person name="Li N."/>
            <person name="Roellig D.M."/>
            <person name="Sammons S."/>
            <person name="Knipe K."/>
            <person name="Rowe L."/>
            <person name="Feng Y."/>
            <person name="Xiao L."/>
        </authorList>
    </citation>
    <scope>NUCLEOTIDE SEQUENCE [LARGE SCALE GENOMIC DNA]</scope>
    <source>
        <strain evidence="3">30976</strain>
    </source>
</reference>
<evidence type="ECO:0000313" key="3">
    <source>
        <dbReference type="EMBL" id="PPS97722.1"/>
    </source>
</evidence>
<gene>
    <name evidence="2" type="ORF">CHUDEA6_1310</name>
    <name evidence="3" type="ORF">GY17_00000132</name>
</gene>
<feature type="region of interest" description="Disordered" evidence="1">
    <location>
        <begin position="1"/>
        <end position="29"/>
    </location>
</feature>
<proteinExistence type="predicted"/>
<feature type="compositionally biased region" description="Basic and acidic residues" evidence="1">
    <location>
        <begin position="45"/>
        <end position="74"/>
    </location>
</feature>
<accession>A0A0S4TH74</accession>
<dbReference type="EMBL" id="LN877952">
    <property type="protein sequence ID" value="CUV06556.1"/>
    <property type="molecule type" value="Genomic_DNA"/>
</dbReference>
<evidence type="ECO:0000313" key="2">
    <source>
        <dbReference type="EMBL" id="CUV06556.1"/>
    </source>
</evidence>
<keyword evidence="4" id="KW-1185">Reference proteome</keyword>
<dbReference type="Proteomes" id="UP000199752">
    <property type="component" value="Chromosome 6"/>
</dbReference>
<organism evidence="2">
    <name type="scientific">Cryptosporidium hominis</name>
    <dbReference type="NCBI Taxonomy" id="237895"/>
    <lineage>
        <taxon>Eukaryota</taxon>
        <taxon>Sar</taxon>
        <taxon>Alveolata</taxon>
        <taxon>Apicomplexa</taxon>
        <taxon>Conoidasida</taxon>
        <taxon>Coccidia</taxon>
        <taxon>Eucoccidiorida</taxon>
        <taxon>Eimeriorina</taxon>
        <taxon>Cryptosporidiidae</taxon>
        <taxon>Cryptosporidium</taxon>
    </lineage>
</organism>
<dbReference type="VEuPathDB" id="CryptoDB:GY17_00000132"/>
<reference evidence="3 4" key="3">
    <citation type="submission" date="2017-10" db="EMBL/GenBank/DDBJ databases">
        <title>Consistent, comparative and evidence-based genome annotation and re-annotation for the closely-related species, Cryptosporidium parvum, C. hominis and C. tyzzeri.</title>
        <authorList>
            <person name="Baptista R.P."/>
            <person name="Li Y."/>
            <person name="Sateriale A."/>
            <person name="Striepen B."/>
            <person name="Kissinger J.C."/>
        </authorList>
    </citation>
    <scope>NUCLEOTIDE SEQUENCE [LARGE SCALE GENOMIC DNA]</scope>
    <source>
        <strain evidence="3">30976</strain>
    </source>
</reference>
<evidence type="ECO:0000256" key="1">
    <source>
        <dbReference type="SAM" id="MobiDB-lite"/>
    </source>
</evidence>
<evidence type="ECO:0000313" key="4">
    <source>
        <dbReference type="Proteomes" id="UP001429100"/>
    </source>
</evidence>
<name>A0A0S4TH74_CRYHO</name>
<sequence length="431" mass="49918">MEISENTFQDVKLDKFPDLDGNPFKRNDTAVSELCDSKYSIGKKISPENSDHYRPEDNKAKQFKSDEQSEKATNNEDMENLNNASNLVDVKGSQKPKNLSDISLDHDSNMENSQVSARIIMLDLDNTLIPTNWIMQTWRNIQCEMGNEGDSIDYGENESSLYELTEQIRNELVQVGLFDLLDQFFSDLWSTGMAYKIVIITNAGLRTVELFYLKYCLPKLGDILKKYNVEINSTEEYIRKKGPPPSPFSEEEYREFYTNAKLHEFQKVLLDCWGNNLECNDDFPSMFDVISAGDQACEMTAACRISKFYENKIRRTKLIYIHDPEDFRFWKQKPESFMKQLSETHRELLNLLSDDSETLIGCSDMNSTGFTNLEEENDEEFEEVALGWYCKGKYINIAISKPERFVLPQGSSETYLETERDYFEKEVGMAL</sequence>